<dbReference type="EMBL" id="NRSG01000121">
    <property type="protein sequence ID" value="MBK1659746.1"/>
    <property type="molecule type" value="Genomic_DNA"/>
</dbReference>
<dbReference type="Proteomes" id="UP000697995">
    <property type="component" value="Unassembled WGS sequence"/>
</dbReference>
<comment type="caution">
    <text evidence="1">The sequence shown here is derived from an EMBL/GenBank/DDBJ whole genome shotgun (WGS) entry which is preliminary data.</text>
</comment>
<organism evidence="1 2">
    <name type="scientific">Paracraurococcus ruber</name>
    <dbReference type="NCBI Taxonomy" id="77675"/>
    <lineage>
        <taxon>Bacteria</taxon>
        <taxon>Pseudomonadati</taxon>
        <taxon>Pseudomonadota</taxon>
        <taxon>Alphaproteobacteria</taxon>
        <taxon>Acetobacterales</taxon>
        <taxon>Roseomonadaceae</taxon>
        <taxon>Paracraurococcus</taxon>
    </lineage>
</organism>
<gene>
    <name evidence="1" type="ORF">CKO45_16050</name>
</gene>
<keyword evidence="2" id="KW-1185">Reference proteome</keyword>
<sequence length="173" mass="18050">MLGGLLGLGLAGCETDPVADYLDGIGDPVRGAALYAPRNLGDTSRWAGRPDGAAVAVEQLEFLASELATNPRWAPEVNPAVLQTLQAARTEMRGYLGIQPGADPQVVIEAMRRAAVALREGSRARAEAALSGPAFPGGAAEVLARLAAMPRLPRTANAAGMVAAELDRLDRRR</sequence>
<evidence type="ECO:0000313" key="2">
    <source>
        <dbReference type="Proteomes" id="UP000697995"/>
    </source>
</evidence>
<protein>
    <submittedName>
        <fullName evidence="1">Uncharacterized protein</fullName>
    </submittedName>
</protein>
<proteinExistence type="predicted"/>
<reference evidence="1 2" key="1">
    <citation type="journal article" date="2020" name="Microorganisms">
        <title>Osmotic Adaptation and Compatible Solute Biosynthesis of Phototrophic Bacteria as Revealed from Genome Analyses.</title>
        <authorList>
            <person name="Imhoff J.F."/>
            <person name="Rahn T."/>
            <person name="Kunzel S."/>
            <person name="Keller A."/>
            <person name="Neulinger S.C."/>
        </authorList>
    </citation>
    <scope>NUCLEOTIDE SEQUENCE [LARGE SCALE GENOMIC DNA]</scope>
    <source>
        <strain evidence="1 2">DSM 15382</strain>
    </source>
</reference>
<accession>A0ABS1CZK5</accession>
<evidence type="ECO:0000313" key="1">
    <source>
        <dbReference type="EMBL" id="MBK1659746.1"/>
    </source>
</evidence>
<name>A0ABS1CZK5_9PROT</name>